<dbReference type="RefSeq" id="WP_150083443.1">
    <property type="nucleotide sequence ID" value="NZ_VWRN01000035.1"/>
</dbReference>
<feature type="chain" id="PRO_5024313532" evidence="2">
    <location>
        <begin position="36"/>
        <end position="603"/>
    </location>
</feature>
<dbReference type="GO" id="GO:0030572">
    <property type="term" value="F:phosphatidyltransferase activity"/>
    <property type="evidence" value="ECO:0007669"/>
    <property type="project" value="UniProtKB-ARBA"/>
</dbReference>
<proteinExistence type="predicted"/>
<feature type="region of interest" description="Disordered" evidence="1">
    <location>
        <begin position="255"/>
        <end position="353"/>
    </location>
</feature>
<gene>
    <name evidence="4" type="ORF">F1599_13855</name>
</gene>
<evidence type="ECO:0000313" key="5">
    <source>
        <dbReference type="Proteomes" id="UP000324324"/>
    </source>
</evidence>
<evidence type="ECO:0000259" key="3">
    <source>
        <dbReference type="PROSITE" id="PS50035"/>
    </source>
</evidence>
<dbReference type="CDD" id="cd09113">
    <property type="entry name" value="PLDc_ymdC_like_2"/>
    <property type="match status" value="1"/>
</dbReference>
<dbReference type="PROSITE" id="PS50035">
    <property type="entry name" value="PLD"/>
    <property type="match status" value="2"/>
</dbReference>
<dbReference type="SMART" id="SM00155">
    <property type="entry name" value="PLDc"/>
    <property type="match status" value="2"/>
</dbReference>
<dbReference type="InterPro" id="IPR001736">
    <property type="entry name" value="PLipase_D/transphosphatidylase"/>
</dbReference>
<dbReference type="PANTHER" id="PTHR21248">
    <property type="entry name" value="CARDIOLIPIN SYNTHASE"/>
    <property type="match status" value="1"/>
</dbReference>
<dbReference type="InterPro" id="IPR025202">
    <property type="entry name" value="PLD-like_dom"/>
</dbReference>
<dbReference type="AlphaFoldDB" id="A0A5M8AN29"/>
<feature type="signal peptide" evidence="2">
    <location>
        <begin position="1"/>
        <end position="35"/>
    </location>
</feature>
<organism evidence="4 5">
    <name type="scientific">Cupriavidus cauae</name>
    <dbReference type="NCBI Taxonomy" id="2608999"/>
    <lineage>
        <taxon>Bacteria</taxon>
        <taxon>Pseudomonadati</taxon>
        <taxon>Pseudomonadota</taxon>
        <taxon>Betaproteobacteria</taxon>
        <taxon>Burkholderiales</taxon>
        <taxon>Burkholderiaceae</taxon>
        <taxon>Cupriavidus</taxon>
    </lineage>
</organism>
<dbReference type="CDD" id="cd09111">
    <property type="entry name" value="PLDc_ymdC_like_1"/>
    <property type="match status" value="1"/>
</dbReference>
<accession>A0A5M8AN29</accession>
<keyword evidence="5" id="KW-1185">Reference proteome</keyword>
<comment type="caution">
    <text evidence="4">The sequence shown here is derived from an EMBL/GenBank/DDBJ whole genome shotgun (WGS) entry which is preliminary data.</text>
</comment>
<dbReference type="EMBL" id="VWRN01000035">
    <property type="protein sequence ID" value="KAA6122990.1"/>
    <property type="molecule type" value="Genomic_DNA"/>
</dbReference>
<dbReference type="SUPFAM" id="SSF56024">
    <property type="entry name" value="Phospholipase D/nuclease"/>
    <property type="match status" value="2"/>
</dbReference>
<dbReference type="PANTHER" id="PTHR21248:SF12">
    <property type="entry name" value="CARDIOLIPIN SYNTHASE C"/>
    <property type="match status" value="1"/>
</dbReference>
<feature type="compositionally biased region" description="Gly residues" evidence="1">
    <location>
        <begin position="280"/>
        <end position="314"/>
    </location>
</feature>
<feature type="domain" description="PLD phosphodiesterase" evidence="3">
    <location>
        <begin position="494"/>
        <end position="521"/>
    </location>
</feature>
<dbReference type="Proteomes" id="UP000324324">
    <property type="component" value="Unassembled WGS sequence"/>
</dbReference>
<protein>
    <submittedName>
        <fullName evidence="4">Phospholipase D family protein</fullName>
    </submittedName>
</protein>
<feature type="domain" description="PLD phosphodiesterase" evidence="3">
    <location>
        <begin position="181"/>
        <end position="208"/>
    </location>
</feature>
<evidence type="ECO:0000256" key="1">
    <source>
        <dbReference type="SAM" id="MobiDB-lite"/>
    </source>
</evidence>
<evidence type="ECO:0000313" key="4">
    <source>
        <dbReference type="EMBL" id="KAA6122990.1"/>
    </source>
</evidence>
<dbReference type="Pfam" id="PF13091">
    <property type="entry name" value="PLDc_2"/>
    <property type="match status" value="2"/>
</dbReference>
<dbReference type="Gene3D" id="3.30.870.10">
    <property type="entry name" value="Endonuclease Chain A"/>
    <property type="match status" value="2"/>
</dbReference>
<evidence type="ECO:0000256" key="2">
    <source>
        <dbReference type="SAM" id="SignalP"/>
    </source>
</evidence>
<dbReference type="GO" id="GO:0032049">
    <property type="term" value="P:cardiolipin biosynthetic process"/>
    <property type="evidence" value="ECO:0007669"/>
    <property type="project" value="UniProtKB-ARBA"/>
</dbReference>
<name>A0A5M8AN29_9BURK</name>
<feature type="compositionally biased region" description="Basic and acidic residues" evidence="1">
    <location>
        <begin position="332"/>
        <end position="343"/>
    </location>
</feature>
<feature type="compositionally biased region" description="Low complexity" evidence="1">
    <location>
        <begin position="255"/>
        <end position="267"/>
    </location>
</feature>
<sequence length="603" mass="65098">MTAFAVSWGKARPRTASWLRWLATVTLALSASACASLPQDVPRRPSTAFAGWADTPLGQVVARSTPDPALSGFHLVSSGEEAYGTLITLADRATRSLDLQYYIVAADESSREILRRVRAAAERGVHVRLLVDDLHSDGKDPAFLRFARHPNIEVRYFNPFPAGRFSKLTRFISVVGDARRVNRRMHNKVFIADNAMAMTGGRNIGNAYFLRAPDTNFVDLDVVVAGPAVRRLSAGFDEYWNSQYAYPVEALANPNEAAPGPAGTPPGSGVQAAGNRETEGAGGSSGSGSGRSGVGGSASGASGSGGSGSGGSTGSSGSSSPPAPEQALVDEAAQREAEQKRLEASGMTAPQKIDPNKSFLARELIRGGKLNFEWARASVLVDNPAKVEPDKLPDSDDTLADEVARMMNEARQEIIIISPYLVPGKRGVEWLTGLARRGVKIRVLTNSLAATDSPIVHVGYKRYRKELLRAGVELHELKSRLHRQQRAVGDFKSSQASLHVKAAVVDRTTLFVGSMNFDPRSITQNTETGIIVRNERLAGQVAQLFTGAIGVNSWRLRLSEDDKLQWVDGQGKQAVVLDTEPDTTWSQRFWIDVLTPFTPEELL</sequence>
<reference evidence="4 5" key="1">
    <citation type="submission" date="2019-09" db="EMBL/GenBank/DDBJ databases">
        <title>Isolation of a novel species in the genus Cupriavidus from patients with sepsis using whole genome sequencing.</title>
        <authorList>
            <person name="Kweon O.J."/>
            <person name="Lee M.-K."/>
        </authorList>
    </citation>
    <scope>NUCLEOTIDE SEQUENCE [LARGE SCALE GENOMIC DNA]</scope>
    <source>
        <strain evidence="4 5">MKL-01</strain>
    </source>
</reference>
<keyword evidence="2" id="KW-0732">Signal</keyword>